<proteinExistence type="predicted"/>
<protein>
    <submittedName>
        <fullName evidence="1">Uncharacterized protein</fullName>
    </submittedName>
</protein>
<organism evidence="1 2">
    <name type="scientific">Saccharopolyspora phatthalungensis</name>
    <dbReference type="NCBI Taxonomy" id="664693"/>
    <lineage>
        <taxon>Bacteria</taxon>
        <taxon>Bacillati</taxon>
        <taxon>Actinomycetota</taxon>
        <taxon>Actinomycetes</taxon>
        <taxon>Pseudonocardiales</taxon>
        <taxon>Pseudonocardiaceae</taxon>
        <taxon>Saccharopolyspora</taxon>
    </lineage>
</organism>
<dbReference type="EMBL" id="JACHIW010000002">
    <property type="protein sequence ID" value="MBB5158851.1"/>
    <property type="molecule type" value="Genomic_DNA"/>
</dbReference>
<gene>
    <name evidence="1" type="ORF">BJ970_006450</name>
</gene>
<accession>A0A840QFK2</accession>
<name>A0A840QFK2_9PSEU</name>
<evidence type="ECO:0000313" key="1">
    <source>
        <dbReference type="EMBL" id="MBB5158851.1"/>
    </source>
</evidence>
<comment type="caution">
    <text evidence="1">The sequence shown here is derived from an EMBL/GenBank/DDBJ whole genome shotgun (WGS) entry which is preliminary data.</text>
</comment>
<evidence type="ECO:0000313" key="2">
    <source>
        <dbReference type="Proteomes" id="UP000584374"/>
    </source>
</evidence>
<keyword evidence="2" id="KW-1185">Reference proteome</keyword>
<sequence length="87" mass="10107">MIEACSHRDLATTEITETFASVRCTDCLAGHHRWTSVRAEAYAAILTRWHCACWHCHCDAREVTVGVNERYRSWRLLRRVQHGLDPL</sequence>
<dbReference type="AlphaFoldDB" id="A0A840QFK2"/>
<dbReference type="Proteomes" id="UP000584374">
    <property type="component" value="Unassembled WGS sequence"/>
</dbReference>
<reference evidence="1 2" key="1">
    <citation type="submission" date="2020-08" db="EMBL/GenBank/DDBJ databases">
        <title>Sequencing the genomes of 1000 actinobacteria strains.</title>
        <authorList>
            <person name="Klenk H.-P."/>
        </authorList>
    </citation>
    <scope>NUCLEOTIDE SEQUENCE [LARGE SCALE GENOMIC DNA]</scope>
    <source>
        <strain evidence="1 2">DSM 45584</strain>
    </source>
</reference>